<reference evidence="12" key="1">
    <citation type="submission" date="2022-07" db="EMBL/GenBank/DDBJ databases">
        <title>Draft genome sequence of Zalerion maritima ATCC 34329, a (micro)plastics degrading marine fungus.</title>
        <authorList>
            <person name="Paco A."/>
            <person name="Goncalves M.F.M."/>
            <person name="Rocha-Santos T.A.P."/>
            <person name="Alves A."/>
        </authorList>
    </citation>
    <scope>NUCLEOTIDE SEQUENCE</scope>
    <source>
        <strain evidence="12">ATCC 34329</strain>
    </source>
</reference>
<dbReference type="AlphaFoldDB" id="A0AAD5WRE1"/>
<dbReference type="CDD" id="cd08972">
    <property type="entry name" value="PF_Nei_N"/>
    <property type="match status" value="1"/>
</dbReference>
<dbReference type="GO" id="GO:0003906">
    <property type="term" value="F:DNA-(apurinic or apyrimidinic site) endonuclease activity"/>
    <property type="evidence" value="ECO:0007669"/>
    <property type="project" value="InterPro"/>
</dbReference>
<keyword evidence="8" id="KW-0511">Multifunctional enzyme</keyword>
<feature type="region of interest" description="Disordered" evidence="10">
    <location>
        <begin position="297"/>
        <end position="364"/>
    </location>
</feature>
<evidence type="ECO:0000256" key="2">
    <source>
        <dbReference type="ARBA" id="ARBA00009409"/>
    </source>
</evidence>
<comment type="caution">
    <text evidence="12">The sequence shown here is derived from an EMBL/GenBank/DDBJ whole genome shotgun (WGS) entry which is preliminary data.</text>
</comment>
<dbReference type="SUPFAM" id="SSF81624">
    <property type="entry name" value="N-terminal domain of MutM-like DNA repair proteins"/>
    <property type="match status" value="1"/>
</dbReference>
<organism evidence="12 13">
    <name type="scientific">Zalerion maritima</name>
    <dbReference type="NCBI Taxonomy" id="339359"/>
    <lineage>
        <taxon>Eukaryota</taxon>
        <taxon>Fungi</taxon>
        <taxon>Dikarya</taxon>
        <taxon>Ascomycota</taxon>
        <taxon>Pezizomycotina</taxon>
        <taxon>Sordariomycetes</taxon>
        <taxon>Lulworthiomycetidae</taxon>
        <taxon>Lulworthiales</taxon>
        <taxon>Lulworthiaceae</taxon>
        <taxon>Zalerion</taxon>
    </lineage>
</organism>
<dbReference type="FunFam" id="1.10.8.50:FF:000009">
    <property type="entry name" value="Formamidopyrimidine-DNA glycosylase"/>
    <property type="match status" value="1"/>
</dbReference>
<evidence type="ECO:0000256" key="5">
    <source>
        <dbReference type="ARBA" id="ARBA00023125"/>
    </source>
</evidence>
<evidence type="ECO:0000256" key="9">
    <source>
        <dbReference type="ARBA" id="ARBA00023295"/>
    </source>
</evidence>
<dbReference type="GO" id="GO:0003684">
    <property type="term" value="F:damaged DNA binding"/>
    <property type="evidence" value="ECO:0007669"/>
    <property type="project" value="InterPro"/>
</dbReference>
<evidence type="ECO:0000256" key="3">
    <source>
        <dbReference type="ARBA" id="ARBA00022763"/>
    </source>
</evidence>
<evidence type="ECO:0000259" key="11">
    <source>
        <dbReference type="PROSITE" id="PS51068"/>
    </source>
</evidence>
<dbReference type="GO" id="GO:0016829">
    <property type="term" value="F:lyase activity"/>
    <property type="evidence" value="ECO:0007669"/>
    <property type="project" value="UniProtKB-KW"/>
</dbReference>
<keyword evidence="13" id="KW-1185">Reference proteome</keyword>
<dbReference type="InterPro" id="IPR035937">
    <property type="entry name" value="FPG_N"/>
</dbReference>
<dbReference type="Pfam" id="PF01149">
    <property type="entry name" value="Fapy_DNA_glyco"/>
    <property type="match status" value="1"/>
</dbReference>
<dbReference type="SUPFAM" id="SSF46946">
    <property type="entry name" value="S13-like H2TH domain"/>
    <property type="match status" value="1"/>
</dbReference>
<dbReference type="PROSITE" id="PS51068">
    <property type="entry name" value="FPG_CAT"/>
    <property type="match status" value="1"/>
</dbReference>
<keyword evidence="9" id="KW-0326">Glycosidase</keyword>
<dbReference type="SMART" id="SM01232">
    <property type="entry name" value="H2TH"/>
    <property type="match status" value="1"/>
</dbReference>
<dbReference type="PANTHER" id="PTHR22993">
    <property type="entry name" value="FORMAMIDOPYRIMIDINE-DNA GLYCOSYLASE"/>
    <property type="match status" value="1"/>
</dbReference>
<evidence type="ECO:0000256" key="10">
    <source>
        <dbReference type="SAM" id="MobiDB-lite"/>
    </source>
</evidence>
<keyword evidence="3" id="KW-0227">DNA damage</keyword>
<comment type="catalytic activity">
    <reaction evidence="1">
        <text>Hydrolysis of DNA containing ring-opened 7-methylguanine residues, releasing 2,6-diamino-4-hydroxy-5-(N-methyl)formamidopyrimidine.</text>
        <dbReference type="EC" id="3.2.2.23"/>
    </reaction>
</comment>
<keyword evidence="6" id="KW-0234">DNA repair</keyword>
<evidence type="ECO:0000313" key="13">
    <source>
        <dbReference type="Proteomes" id="UP001201980"/>
    </source>
</evidence>
<dbReference type="SMART" id="SM00898">
    <property type="entry name" value="Fapy_DNA_glyco"/>
    <property type="match status" value="1"/>
</dbReference>
<feature type="compositionally biased region" description="Basic and acidic residues" evidence="10">
    <location>
        <begin position="314"/>
        <end position="325"/>
    </location>
</feature>
<evidence type="ECO:0000256" key="8">
    <source>
        <dbReference type="ARBA" id="ARBA00023268"/>
    </source>
</evidence>
<keyword evidence="7" id="KW-0456">Lyase</keyword>
<proteinExistence type="inferred from homology"/>
<keyword evidence="4" id="KW-0378">Hydrolase</keyword>
<comment type="similarity">
    <text evidence="2">Belongs to the FPG family.</text>
</comment>
<dbReference type="Gene3D" id="3.20.190.10">
    <property type="entry name" value="MutM-like, N-terminal"/>
    <property type="match status" value="1"/>
</dbReference>
<evidence type="ECO:0000256" key="1">
    <source>
        <dbReference type="ARBA" id="ARBA00001668"/>
    </source>
</evidence>
<evidence type="ECO:0000313" key="12">
    <source>
        <dbReference type="EMBL" id="KAJ2901642.1"/>
    </source>
</evidence>
<dbReference type="Pfam" id="PF06831">
    <property type="entry name" value="H2TH"/>
    <property type="match status" value="1"/>
</dbReference>
<dbReference type="GO" id="GO:0005634">
    <property type="term" value="C:nucleus"/>
    <property type="evidence" value="ECO:0007669"/>
    <property type="project" value="TreeGrafter"/>
</dbReference>
<gene>
    <name evidence="12" type="ORF">MKZ38_001601</name>
</gene>
<dbReference type="GO" id="GO:0008270">
    <property type="term" value="F:zinc ion binding"/>
    <property type="evidence" value="ECO:0007669"/>
    <property type="project" value="InterPro"/>
</dbReference>
<dbReference type="Proteomes" id="UP001201980">
    <property type="component" value="Unassembled WGS sequence"/>
</dbReference>
<evidence type="ECO:0000256" key="6">
    <source>
        <dbReference type="ARBA" id="ARBA00023204"/>
    </source>
</evidence>
<feature type="domain" description="Formamidopyrimidine-DNA glycosylase catalytic" evidence="11">
    <location>
        <begin position="2"/>
        <end position="141"/>
    </location>
</feature>
<protein>
    <recommendedName>
        <fullName evidence="11">Formamidopyrimidine-DNA glycosylase catalytic domain-containing protein</fullName>
    </recommendedName>
</protein>
<keyword evidence="5" id="KW-0238">DNA-binding</keyword>
<sequence length="433" mass="48410">MPEIAEVARITHFLRLHLVGKKIAKATAVDDQIVYGKVGTTGAAFEAALKGKTVVSAANQGKYFWHVKITLDKPPHPVMHFGMTGWIHINGEKTAYTNYYKKQKPEDRDQWPPRFWKFQLETAGKAKDKVEVAFTDPRRLGRIRLVDCPGPEIRKHTPLVENGPDPVVDPDIFTEEFLAELVKRKRVPIKSLLLDQANISGIGNWVGDEVLYHARIHPEQYSNEIDDDRIKDLYDAIYHVCQKSCDVLGDSDQFPEHWLFHYRWGKGKSGAGTLPSGEKLEFATVGGRTSCFCPARQKKGVAKTPPKSNLNGKRQRDEKDVKKDDDTEEAAPVRKKKRSSRGVPLKVESEGVEDTPTMSGLLSNKADVDKVDAQDEETAAPAPVIMTKTTKTAAKKGAVTTMTGKAKKAKIIVKQEAKEEYSGRRRSLRLSKS</sequence>
<dbReference type="GO" id="GO:0008534">
    <property type="term" value="F:oxidized purine nucleobase lesion DNA N-glycosylase activity"/>
    <property type="evidence" value="ECO:0007669"/>
    <property type="project" value="UniProtKB-EC"/>
</dbReference>
<dbReference type="EMBL" id="JAKWBI020000144">
    <property type="protein sequence ID" value="KAJ2901642.1"/>
    <property type="molecule type" value="Genomic_DNA"/>
</dbReference>
<dbReference type="GO" id="GO:0006284">
    <property type="term" value="P:base-excision repair"/>
    <property type="evidence" value="ECO:0007669"/>
    <property type="project" value="InterPro"/>
</dbReference>
<dbReference type="PANTHER" id="PTHR22993:SF9">
    <property type="entry name" value="FORMAMIDOPYRIMIDINE-DNA GLYCOSYLASE"/>
    <property type="match status" value="1"/>
</dbReference>
<accession>A0AAD5WRE1</accession>
<dbReference type="InterPro" id="IPR010979">
    <property type="entry name" value="Ribosomal_uS13-like_H2TH"/>
</dbReference>
<evidence type="ECO:0000256" key="7">
    <source>
        <dbReference type="ARBA" id="ARBA00023239"/>
    </source>
</evidence>
<dbReference type="InterPro" id="IPR012319">
    <property type="entry name" value="FPG_cat"/>
</dbReference>
<evidence type="ECO:0000256" key="4">
    <source>
        <dbReference type="ARBA" id="ARBA00022801"/>
    </source>
</evidence>
<name>A0AAD5WRE1_9PEZI</name>
<dbReference type="InterPro" id="IPR015886">
    <property type="entry name" value="H2TH_FPG"/>
</dbReference>
<dbReference type="Gene3D" id="1.10.8.50">
    <property type="match status" value="1"/>
</dbReference>